<evidence type="ECO:0000256" key="1">
    <source>
        <dbReference type="ARBA" id="ARBA00004123"/>
    </source>
</evidence>
<evidence type="ECO:0000256" key="2">
    <source>
        <dbReference type="ARBA" id="ARBA00022694"/>
    </source>
</evidence>
<dbReference type="InterPro" id="IPR014612">
    <property type="entry name" value="Pop7/Rpp20"/>
</dbReference>
<comment type="subcellular location">
    <subcellularLocation>
        <location evidence="1">Nucleus</location>
    </subcellularLocation>
</comment>
<reference evidence="5 6" key="1">
    <citation type="submission" date="2024-01" db="EMBL/GenBank/DDBJ databases">
        <authorList>
            <consortium name="Genoscope - CEA"/>
            <person name="William W."/>
        </authorList>
    </citation>
    <scope>NUCLEOTIDE SEQUENCE [LARGE SCALE GENOMIC DNA]</scope>
    <source>
        <strain evidence="5 6">29B2s-10</strain>
    </source>
</reference>
<dbReference type="Proteomes" id="UP001497600">
    <property type="component" value="Chromosome H"/>
</dbReference>
<evidence type="ECO:0000313" key="6">
    <source>
        <dbReference type="Proteomes" id="UP001497600"/>
    </source>
</evidence>
<feature type="region of interest" description="Disordered" evidence="4">
    <location>
        <begin position="1"/>
        <end position="20"/>
    </location>
</feature>
<evidence type="ECO:0000256" key="3">
    <source>
        <dbReference type="ARBA" id="ARBA00023242"/>
    </source>
</evidence>
<evidence type="ECO:0000313" key="5">
    <source>
        <dbReference type="EMBL" id="CAK7922115.1"/>
    </source>
</evidence>
<proteinExistence type="predicted"/>
<keyword evidence="6" id="KW-1185">Reference proteome</keyword>
<dbReference type="PANTHER" id="PTHR28256">
    <property type="entry name" value="RIBONUCLEASES P/MRP PROTEIN SUBUNIT POP7"/>
    <property type="match status" value="1"/>
</dbReference>
<protein>
    <submittedName>
        <fullName evidence="5">Ribonucleases P/MRP protein subunit Pop7p</fullName>
    </submittedName>
</protein>
<gene>
    <name evidence="5" type="primary">POP7</name>
    <name evidence="5" type="ORF">CAAN4_H22848</name>
</gene>
<evidence type="ECO:0000256" key="4">
    <source>
        <dbReference type="SAM" id="MobiDB-lite"/>
    </source>
</evidence>
<dbReference type="Pfam" id="PF12328">
    <property type="entry name" value="Rpp20"/>
    <property type="match status" value="1"/>
</dbReference>
<name>A0ABP0EQT3_9ASCO</name>
<dbReference type="InterPro" id="IPR036882">
    <property type="entry name" value="Alba-like_dom_sf"/>
</dbReference>
<dbReference type="InterPro" id="IPR020241">
    <property type="entry name" value="RNase_P/MRP_Pop7_fungi"/>
</dbReference>
<sequence length="155" mass="18130">MTSINPKRVNGTLIKHSTNTQPQSQIERETIFLVKSSTPFVSALKRITKILNKFNKLSRTNKRFQNGDYKKVKYITIKGMGRAMEKTLSLGLKFQEELQYKTEILTKSIEVLDEYKMNKDENGNSESESDDEDKETLFQKRMVSCIEVRVWIKRE</sequence>
<accession>A0ABP0EQT3</accession>
<keyword evidence="2" id="KW-0819">tRNA processing</keyword>
<dbReference type="Gene3D" id="3.30.110.20">
    <property type="entry name" value="Alba-like domain"/>
    <property type="match status" value="1"/>
</dbReference>
<dbReference type="EMBL" id="OZ004260">
    <property type="protein sequence ID" value="CAK7922115.1"/>
    <property type="molecule type" value="Genomic_DNA"/>
</dbReference>
<organism evidence="5 6">
    <name type="scientific">[Candida] anglica</name>
    <dbReference type="NCBI Taxonomy" id="148631"/>
    <lineage>
        <taxon>Eukaryota</taxon>
        <taxon>Fungi</taxon>
        <taxon>Dikarya</taxon>
        <taxon>Ascomycota</taxon>
        <taxon>Saccharomycotina</taxon>
        <taxon>Pichiomycetes</taxon>
        <taxon>Debaryomycetaceae</taxon>
        <taxon>Kurtzmaniella</taxon>
    </lineage>
</organism>
<keyword evidence="3" id="KW-0539">Nucleus</keyword>
<dbReference type="PANTHER" id="PTHR28256:SF1">
    <property type="entry name" value="RIBONUCLEASES P_MRP PROTEIN SUBUNIT POP7"/>
    <property type="match status" value="1"/>
</dbReference>